<feature type="transmembrane region" description="Helical" evidence="1">
    <location>
        <begin position="135"/>
        <end position="152"/>
    </location>
</feature>
<feature type="transmembrane region" description="Helical" evidence="1">
    <location>
        <begin position="220"/>
        <end position="238"/>
    </location>
</feature>
<feature type="transmembrane region" description="Helical" evidence="1">
    <location>
        <begin position="158"/>
        <end position="180"/>
    </location>
</feature>
<keyword evidence="1" id="KW-0472">Membrane</keyword>
<gene>
    <name evidence="2" type="primary">Dana\GF15549</name>
    <name evidence="2" type="synonym">dana_GLEANR_16315</name>
    <name evidence="2" type="ORF">GF15549</name>
</gene>
<dbReference type="PhylomeDB" id="B3MM78"/>
<dbReference type="EMBL" id="CH902620">
    <property type="protein sequence ID" value="EDV31838.1"/>
    <property type="molecule type" value="Genomic_DNA"/>
</dbReference>
<feature type="transmembrane region" description="Helical" evidence="1">
    <location>
        <begin position="76"/>
        <end position="97"/>
    </location>
</feature>
<keyword evidence="1" id="KW-1133">Transmembrane helix</keyword>
<proteinExistence type="predicted"/>
<reference evidence="2 3" key="1">
    <citation type="journal article" date="2007" name="Nature">
        <title>Evolution of genes and genomes on the Drosophila phylogeny.</title>
        <authorList>
            <consortium name="Drosophila 12 Genomes Consortium"/>
            <person name="Clark A.G."/>
            <person name="Eisen M.B."/>
            <person name="Smith D.R."/>
            <person name="Bergman C.M."/>
            <person name="Oliver B."/>
            <person name="Markow T.A."/>
            <person name="Kaufman T.C."/>
            <person name="Kellis M."/>
            <person name="Gelbart W."/>
            <person name="Iyer V.N."/>
            <person name="Pollard D.A."/>
            <person name="Sackton T.B."/>
            <person name="Larracuente A.M."/>
            <person name="Singh N.D."/>
            <person name="Abad J.P."/>
            <person name="Abt D.N."/>
            <person name="Adryan B."/>
            <person name="Aguade M."/>
            <person name="Akashi H."/>
            <person name="Anderson W.W."/>
            <person name="Aquadro C.F."/>
            <person name="Ardell D.H."/>
            <person name="Arguello R."/>
            <person name="Artieri C.G."/>
            <person name="Barbash D.A."/>
            <person name="Barker D."/>
            <person name="Barsanti P."/>
            <person name="Batterham P."/>
            <person name="Batzoglou S."/>
            <person name="Begun D."/>
            <person name="Bhutkar A."/>
            <person name="Blanco E."/>
            <person name="Bosak S.A."/>
            <person name="Bradley R.K."/>
            <person name="Brand A.D."/>
            <person name="Brent M.R."/>
            <person name="Brooks A.N."/>
            <person name="Brown R.H."/>
            <person name="Butlin R.K."/>
            <person name="Caggese C."/>
            <person name="Calvi B.R."/>
            <person name="Bernardo de Carvalho A."/>
            <person name="Caspi A."/>
            <person name="Castrezana S."/>
            <person name="Celniker S.E."/>
            <person name="Chang J.L."/>
            <person name="Chapple C."/>
            <person name="Chatterji S."/>
            <person name="Chinwalla A."/>
            <person name="Civetta A."/>
            <person name="Clifton S.W."/>
            <person name="Comeron J.M."/>
            <person name="Costello J.C."/>
            <person name="Coyne J.A."/>
            <person name="Daub J."/>
            <person name="David R.G."/>
            <person name="Delcher A.L."/>
            <person name="Delehaunty K."/>
            <person name="Do C.B."/>
            <person name="Ebling H."/>
            <person name="Edwards K."/>
            <person name="Eickbush T."/>
            <person name="Evans J.D."/>
            <person name="Filipski A."/>
            <person name="Findeiss S."/>
            <person name="Freyhult E."/>
            <person name="Fulton L."/>
            <person name="Fulton R."/>
            <person name="Garcia A.C."/>
            <person name="Gardiner A."/>
            <person name="Garfield D.A."/>
            <person name="Garvin B.E."/>
            <person name="Gibson G."/>
            <person name="Gilbert D."/>
            <person name="Gnerre S."/>
            <person name="Godfrey J."/>
            <person name="Good R."/>
            <person name="Gotea V."/>
            <person name="Gravely B."/>
            <person name="Greenberg A.J."/>
            <person name="Griffiths-Jones S."/>
            <person name="Gross S."/>
            <person name="Guigo R."/>
            <person name="Gustafson E.A."/>
            <person name="Haerty W."/>
            <person name="Hahn M.W."/>
            <person name="Halligan D.L."/>
            <person name="Halpern A.L."/>
            <person name="Halter G.M."/>
            <person name="Han M.V."/>
            <person name="Heger A."/>
            <person name="Hillier L."/>
            <person name="Hinrichs A.S."/>
            <person name="Holmes I."/>
            <person name="Hoskins R.A."/>
            <person name="Hubisz M.J."/>
            <person name="Hultmark D."/>
            <person name="Huntley M.A."/>
            <person name="Jaffe D.B."/>
            <person name="Jagadeeshan S."/>
            <person name="Jeck W.R."/>
            <person name="Johnson J."/>
            <person name="Jones C.D."/>
            <person name="Jordan W.C."/>
            <person name="Karpen G.H."/>
            <person name="Kataoka E."/>
            <person name="Keightley P.D."/>
            <person name="Kheradpour P."/>
            <person name="Kirkness E.F."/>
            <person name="Koerich L.B."/>
            <person name="Kristiansen K."/>
            <person name="Kudrna D."/>
            <person name="Kulathinal R.J."/>
            <person name="Kumar S."/>
            <person name="Kwok R."/>
            <person name="Lander E."/>
            <person name="Langley C.H."/>
            <person name="Lapoint R."/>
            <person name="Lazzaro B.P."/>
            <person name="Lee S.J."/>
            <person name="Levesque L."/>
            <person name="Li R."/>
            <person name="Lin C.F."/>
            <person name="Lin M.F."/>
            <person name="Lindblad-Toh K."/>
            <person name="Llopart A."/>
            <person name="Long M."/>
            <person name="Low L."/>
            <person name="Lozovsky E."/>
            <person name="Lu J."/>
            <person name="Luo M."/>
            <person name="Machado C.A."/>
            <person name="Makalowski W."/>
            <person name="Marzo M."/>
            <person name="Matsuda M."/>
            <person name="Matzkin L."/>
            <person name="McAllister B."/>
            <person name="McBride C.S."/>
            <person name="McKernan B."/>
            <person name="McKernan K."/>
            <person name="Mendez-Lago M."/>
            <person name="Minx P."/>
            <person name="Mollenhauer M.U."/>
            <person name="Montooth K."/>
            <person name="Mount S.M."/>
            <person name="Mu X."/>
            <person name="Myers E."/>
            <person name="Negre B."/>
            <person name="Newfeld S."/>
            <person name="Nielsen R."/>
            <person name="Noor M.A."/>
            <person name="O'Grady P."/>
            <person name="Pachter L."/>
            <person name="Papaceit M."/>
            <person name="Parisi M.J."/>
            <person name="Parisi M."/>
            <person name="Parts L."/>
            <person name="Pedersen J.S."/>
            <person name="Pesole G."/>
            <person name="Phillippy A.M."/>
            <person name="Ponting C.P."/>
            <person name="Pop M."/>
            <person name="Porcelli D."/>
            <person name="Powell J.R."/>
            <person name="Prohaska S."/>
            <person name="Pruitt K."/>
            <person name="Puig M."/>
            <person name="Quesneville H."/>
            <person name="Ram K.R."/>
            <person name="Rand D."/>
            <person name="Rasmussen M.D."/>
            <person name="Reed L.K."/>
            <person name="Reenan R."/>
            <person name="Reily A."/>
            <person name="Remington K.A."/>
            <person name="Rieger T.T."/>
            <person name="Ritchie M.G."/>
            <person name="Robin C."/>
            <person name="Rogers Y.H."/>
            <person name="Rohde C."/>
            <person name="Rozas J."/>
            <person name="Rubenfield M.J."/>
            <person name="Ruiz A."/>
            <person name="Russo S."/>
            <person name="Salzberg S.L."/>
            <person name="Sanchez-Gracia A."/>
            <person name="Saranga D.J."/>
            <person name="Sato H."/>
            <person name="Schaeffer S.W."/>
            <person name="Schatz M.C."/>
            <person name="Schlenke T."/>
            <person name="Schwartz R."/>
            <person name="Segarra C."/>
            <person name="Singh R.S."/>
            <person name="Sirot L."/>
            <person name="Sirota M."/>
            <person name="Sisneros N.B."/>
            <person name="Smith C.D."/>
            <person name="Smith T.F."/>
            <person name="Spieth J."/>
            <person name="Stage D.E."/>
            <person name="Stark A."/>
            <person name="Stephan W."/>
            <person name="Strausberg R.L."/>
            <person name="Strempel S."/>
            <person name="Sturgill D."/>
            <person name="Sutton G."/>
            <person name="Sutton G.G."/>
            <person name="Tao W."/>
            <person name="Teichmann S."/>
            <person name="Tobari Y.N."/>
            <person name="Tomimura Y."/>
            <person name="Tsolas J.M."/>
            <person name="Valente V.L."/>
            <person name="Venter E."/>
            <person name="Venter J.C."/>
            <person name="Vicario S."/>
            <person name="Vieira F.G."/>
            <person name="Vilella A.J."/>
            <person name="Villasante A."/>
            <person name="Walenz B."/>
            <person name="Wang J."/>
            <person name="Wasserman M."/>
            <person name="Watts T."/>
            <person name="Wilson D."/>
            <person name="Wilson R.K."/>
            <person name="Wing R.A."/>
            <person name="Wolfner M.F."/>
            <person name="Wong A."/>
            <person name="Wong G.K."/>
            <person name="Wu C.I."/>
            <person name="Wu G."/>
            <person name="Yamamoto D."/>
            <person name="Yang H.P."/>
            <person name="Yang S.P."/>
            <person name="Yorke J.A."/>
            <person name="Yoshida K."/>
            <person name="Zdobnov E."/>
            <person name="Zhang P."/>
            <person name="Zhang Y."/>
            <person name="Zimin A.V."/>
            <person name="Baldwin J."/>
            <person name="Abdouelleil A."/>
            <person name="Abdulkadir J."/>
            <person name="Abebe A."/>
            <person name="Abera B."/>
            <person name="Abreu J."/>
            <person name="Acer S.C."/>
            <person name="Aftuck L."/>
            <person name="Alexander A."/>
            <person name="An P."/>
            <person name="Anderson E."/>
            <person name="Anderson S."/>
            <person name="Arachi H."/>
            <person name="Azer M."/>
            <person name="Bachantsang P."/>
            <person name="Barry A."/>
            <person name="Bayul T."/>
            <person name="Berlin A."/>
            <person name="Bessette D."/>
            <person name="Bloom T."/>
            <person name="Blye J."/>
            <person name="Boguslavskiy L."/>
            <person name="Bonnet C."/>
            <person name="Boukhgalter B."/>
            <person name="Bourzgui I."/>
            <person name="Brown A."/>
            <person name="Cahill P."/>
            <person name="Channer S."/>
            <person name="Cheshatsang Y."/>
            <person name="Chuda L."/>
            <person name="Citroen M."/>
            <person name="Collymore A."/>
            <person name="Cooke P."/>
            <person name="Costello M."/>
            <person name="D'Aco K."/>
            <person name="Daza R."/>
            <person name="De Haan G."/>
            <person name="DeGray S."/>
            <person name="DeMaso C."/>
            <person name="Dhargay N."/>
            <person name="Dooley K."/>
            <person name="Dooley E."/>
            <person name="Doricent M."/>
            <person name="Dorje P."/>
            <person name="Dorjee K."/>
            <person name="Dupes A."/>
            <person name="Elong R."/>
            <person name="Falk J."/>
            <person name="Farina A."/>
            <person name="Faro S."/>
            <person name="Ferguson D."/>
            <person name="Fisher S."/>
            <person name="Foley C.D."/>
            <person name="Franke A."/>
            <person name="Friedrich D."/>
            <person name="Gadbois L."/>
            <person name="Gearin G."/>
            <person name="Gearin C.R."/>
            <person name="Giannoukos G."/>
            <person name="Goode T."/>
            <person name="Graham J."/>
            <person name="Grandbois E."/>
            <person name="Grewal S."/>
            <person name="Gyaltsen K."/>
            <person name="Hafez N."/>
            <person name="Hagos B."/>
            <person name="Hall J."/>
            <person name="Henson C."/>
            <person name="Hollinger A."/>
            <person name="Honan T."/>
            <person name="Huard M.D."/>
            <person name="Hughes L."/>
            <person name="Hurhula B."/>
            <person name="Husby M.E."/>
            <person name="Kamat A."/>
            <person name="Kanga B."/>
            <person name="Kashin S."/>
            <person name="Khazanovich D."/>
            <person name="Kisner P."/>
            <person name="Lance K."/>
            <person name="Lara M."/>
            <person name="Lee W."/>
            <person name="Lennon N."/>
            <person name="Letendre F."/>
            <person name="LeVine R."/>
            <person name="Lipovsky A."/>
            <person name="Liu X."/>
            <person name="Liu J."/>
            <person name="Liu S."/>
            <person name="Lokyitsang T."/>
            <person name="Lokyitsang Y."/>
            <person name="Lubonja R."/>
            <person name="Lui A."/>
            <person name="MacDonald P."/>
            <person name="Magnisalis V."/>
            <person name="Maru K."/>
            <person name="Matthews C."/>
            <person name="McCusker W."/>
            <person name="McDonough S."/>
            <person name="Mehta T."/>
            <person name="Meldrim J."/>
            <person name="Meneus L."/>
            <person name="Mihai O."/>
            <person name="Mihalev A."/>
            <person name="Mihova T."/>
            <person name="Mittelman R."/>
            <person name="Mlenga V."/>
            <person name="Montmayeur A."/>
            <person name="Mulrain L."/>
            <person name="Navidi A."/>
            <person name="Naylor J."/>
            <person name="Negash T."/>
            <person name="Nguyen T."/>
            <person name="Nguyen N."/>
            <person name="Nicol R."/>
            <person name="Norbu C."/>
            <person name="Norbu N."/>
            <person name="Novod N."/>
            <person name="O'Neill B."/>
            <person name="Osman S."/>
            <person name="Markiewicz E."/>
            <person name="Oyono O.L."/>
            <person name="Patti C."/>
            <person name="Phunkhang P."/>
            <person name="Pierre F."/>
            <person name="Priest M."/>
            <person name="Raghuraman S."/>
            <person name="Rege F."/>
            <person name="Reyes R."/>
            <person name="Rise C."/>
            <person name="Rogov P."/>
            <person name="Ross K."/>
            <person name="Ryan E."/>
            <person name="Settipalli S."/>
            <person name="Shea T."/>
            <person name="Sherpa N."/>
            <person name="Shi L."/>
            <person name="Shih D."/>
            <person name="Sparrow T."/>
            <person name="Spaulding J."/>
            <person name="Stalker J."/>
            <person name="Stange-Thomann N."/>
            <person name="Stavropoulos S."/>
            <person name="Stone C."/>
            <person name="Strader C."/>
            <person name="Tesfaye S."/>
            <person name="Thomson T."/>
            <person name="Thoulutsang Y."/>
            <person name="Thoulutsang D."/>
            <person name="Topham K."/>
            <person name="Topping I."/>
            <person name="Tsamla T."/>
            <person name="Vassiliev H."/>
            <person name="Vo A."/>
            <person name="Wangchuk T."/>
            <person name="Wangdi T."/>
            <person name="Weiand M."/>
            <person name="Wilkinson J."/>
            <person name="Wilson A."/>
            <person name="Yadav S."/>
            <person name="Young G."/>
            <person name="Yu Q."/>
            <person name="Zembek L."/>
            <person name="Zhong D."/>
            <person name="Zimmer A."/>
            <person name="Zwirko Z."/>
            <person name="Jaffe D.B."/>
            <person name="Alvarez P."/>
            <person name="Brockman W."/>
            <person name="Butler J."/>
            <person name="Chin C."/>
            <person name="Gnerre S."/>
            <person name="Grabherr M."/>
            <person name="Kleber M."/>
            <person name="Mauceli E."/>
            <person name="MacCallum I."/>
        </authorList>
    </citation>
    <scope>NUCLEOTIDE SEQUENCE [LARGE SCALE GENOMIC DNA]</scope>
    <source>
        <strain evidence="3">Tucson 14024-0371.13</strain>
    </source>
</reference>
<protein>
    <submittedName>
        <fullName evidence="2">Uncharacterized protein</fullName>
    </submittedName>
</protein>
<organism evidence="2 3">
    <name type="scientific">Drosophila ananassae</name>
    <name type="common">Fruit fly</name>
    <dbReference type="NCBI Taxonomy" id="7217"/>
    <lineage>
        <taxon>Eukaryota</taxon>
        <taxon>Metazoa</taxon>
        <taxon>Ecdysozoa</taxon>
        <taxon>Arthropoda</taxon>
        <taxon>Hexapoda</taxon>
        <taxon>Insecta</taxon>
        <taxon>Pterygota</taxon>
        <taxon>Neoptera</taxon>
        <taxon>Endopterygota</taxon>
        <taxon>Diptera</taxon>
        <taxon>Brachycera</taxon>
        <taxon>Muscomorpha</taxon>
        <taxon>Ephydroidea</taxon>
        <taxon>Drosophilidae</taxon>
        <taxon>Drosophila</taxon>
        <taxon>Sophophora</taxon>
    </lineage>
</organism>
<dbReference type="HOGENOM" id="CLU_075396_0_0_1"/>
<dbReference type="OrthoDB" id="7869926at2759"/>
<accession>B3MM78</accession>
<dbReference type="InParanoid" id="B3MM78"/>
<sequence>MDVKNVSLQLAQGLLHCLRDCFTPAWSSRITNESLMPTVSNRQTEPVEYGGQPVHVDTISYLSIDSYTAIAFVRNVYANLAILSTVSIIQMLIVSLFNVEVSQMLPVPAFLWLIMAFAILTLLNCTPRLRYKAPYNWLLAIVIVECVTLFTLHFHFLVYSYVMILCGLFAVVCVIVCTYWGAKGPKRYMPNAATATVIVGTALVCMFLFLVIAILIKRVFILGFIFVLFILVAMVATVQSEFIHARMNYFPMGDEVGCAVTIFLCGWAMHSCILFSIVVIRQQITSSPRGGMGPMDSA</sequence>
<keyword evidence="1" id="KW-0812">Transmembrane</keyword>
<evidence type="ECO:0000313" key="2">
    <source>
        <dbReference type="EMBL" id="EDV31838.1"/>
    </source>
</evidence>
<feature type="transmembrane region" description="Helical" evidence="1">
    <location>
        <begin position="259"/>
        <end position="280"/>
    </location>
</feature>
<feature type="transmembrane region" description="Helical" evidence="1">
    <location>
        <begin position="192"/>
        <end position="214"/>
    </location>
</feature>
<dbReference type="AlphaFoldDB" id="B3MM78"/>
<dbReference type="Proteomes" id="UP000007801">
    <property type="component" value="Unassembled WGS sequence"/>
</dbReference>
<feature type="transmembrane region" description="Helical" evidence="1">
    <location>
        <begin position="103"/>
        <end position="123"/>
    </location>
</feature>
<evidence type="ECO:0000313" key="3">
    <source>
        <dbReference type="Proteomes" id="UP000007801"/>
    </source>
</evidence>
<name>B3MM78_DROAN</name>
<keyword evidence="3" id="KW-1185">Reference proteome</keyword>
<dbReference type="OMA" id="LEPICSM"/>
<evidence type="ECO:0000256" key="1">
    <source>
        <dbReference type="SAM" id="Phobius"/>
    </source>
</evidence>